<dbReference type="RefSeq" id="WP_354193216.1">
    <property type="nucleotide sequence ID" value="NZ_JBEPML010000003.1"/>
</dbReference>
<name>A0ABV2MYJ9_9HYPH</name>
<organism evidence="2 3">
    <name type="scientific">Aquamicrobium terrae</name>
    <dbReference type="NCBI Taxonomy" id="1324945"/>
    <lineage>
        <taxon>Bacteria</taxon>
        <taxon>Pseudomonadati</taxon>
        <taxon>Pseudomonadota</taxon>
        <taxon>Alphaproteobacteria</taxon>
        <taxon>Hyphomicrobiales</taxon>
        <taxon>Phyllobacteriaceae</taxon>
        <taxon>Aquamicrobium</taxon>
    </lineage>
</organism>
<evidence type="ECO:0000256" key="1">
    <source>
        <dbReference type="SAM" id="MobiDB-lite"/>
    </source>
</evidence>
<proteinExistence type="predicted"/>
<keyword evidence="3" id="KW-1185">Reference proteome</keyword>
<dbReference type="Gene3D" id="3.40.50.300">
    <property type="entry name" value="P-loop containing nucleotide triphosphate hydrolases"/>
    <property type="match status" value="1"/>
</dbReference>
<dbReference type="EMBL" id="JBEPML010000003">
    <property type="protein sequence ID" value="MET3790962.1"/>
    <property type="molecule type" value="Genomic_DNA"/>
</dbReference>
<evidence type="ECO:0000313" key="2">
    <source>
        <dbReference type="EMBL" id="MET3790962.1"/>
    </source>
</evidence>
<evidence type="ECO:0000313" key="3">
    <source>
        <dbReference type="Proteomes" id="UP001549076"/>
    </source>
</evidence>
<protein>
    <submittedName>
        <fullName evidence="2">Protein ImuA</fullName>
    </submittedName>
</protein>
<gene>
    <name evidence="2" type="ORF">ABID37_001165</name>
</gene>
<accession>A0ABV2MYJ9</accession>
<dbReference type="InterPro" id="IPR017026">
    <property type="entry name" value="ImuA"/>
</dbReference>
<feature type="compositionally biased region" description="Basic and acidic residues" evidence="1">
    <location>
        <begin position="306"/>
        <end position="315"/>
    </location>
</feature>
<dbReference type="Proteomes" id="UP001549076">
    <property type="component" value="Unassembled WGS sequence"/>
</dbReference>
<reference evidence="2 3" key="1">
    <citation type="submission" date="2024-06" db="EMBL/GenBank/DDBJ databases">
        <title>Genomic Encyclopedia of Type Strains, Phase IV (KMG-IV): sequencing the most valuable type-strain genomes for metagenomic binning, comparative biology and taxonomic classification.</title>
        <authorList>
            <person name="Goeker M."/>
        </authorList>
    </citation>
    <scope>NUCLEOTIDE SEQUENCE [LARGE SCALE GENOMIC DNA]</scope>
    <source>
        <strain evidence="2 3">DSM 27865</strain>
    </source>
</reference>
<feature type="region of interest" description="Disordered" evidence="1">
    <location>
        <begin position="296"/>
        <end position="321"/>
    </location>
</feature>
<dbReference type="SUPFAM" id="SSF52540">
    <property type="entry name" value="P-loop containing nucleoside triphosphate hydrolases"/>
    <property type="match status" value="1"/>
</dbReference>
<comment type="caution">
    <text evidence="2">The sequence shown here is derived from an EMBL/GenBank/DDBJ whole genome shotgun (WGS) entry which is preliminary data.</text>
</comment>
<dbReference type="InterPro" id="IPR027417">
    <property type="entry name" value="P-loop_NTPase"/>
</dbReference>
<sequence>MASRAVAREAVFALRREIARIEGTLPQRLEGQAGEAEAAQQGARLRLGIDGFDALLGGGLMRAALTEIHGCETRDAGAVAGFTLALVARLLREVPEPGLVLWAGTVEVFREAGLPHAAGQHALFGLAPERLVLAQVPRLADALWVAEEAIPLQRLAAVVVEARGNPEKLDLTATRRLHRRAQAAGRPVLLLRQAAQPEATAAPVRLVVAPAASGQRSTLAGPLDGSIGRPAFTVSVDKCPAALPGLFTLEWNSDECLFTERAKSQNRAADPVAVVSLSGCRAGPAPAAGQVVAFRRQGAPAAGAEHTPEQHDAGRGPRRAG</sequence>
<dbReference type="PIRSF" id="PIRSF034285">
    <property type="entry name" value="UCP034285"/>
    <property type="match status" value="1"/>
</dbReference>